<dbReference type="Proteomes" id="UP000198346">
    <property type="component" value="Unassembled WGS sequence"/>
</dbReference>
<comment type="similarity">
    <text evidence="1">Belongs to the aspartate/glutamate racemases family.</text>
</comment>
<dbReference type="SUPFAM" id="SSF53681">
    <property type="entry name" value="Aspartate/glutamate racemase"/>
    <property type="match status" value="2"/>
</dbReference>
<dbReference type="AlphaFoldDB" id="A0A239PXP6"/>
<accession>A0A239PXP6</accession>
<dbReference type="PANTHER" id="PTHR21198">
    <property type="entry name" value="GLUTAMATE RACEMASE"/>
    <property type="match status" value="1"/>
</dbReference>
<dbReference type="OrthoDB" id="9803739at2"/>
<evidence type="ECO:0000256" key="1">
    <source>
        <dbReference type="ARBA" id="ARBA00007847"/>
    </source>
</evidence>
<dbReference type="RefSeq" id="WP_089412987.1">
    <property type="nucleotide sequence ID" value="NZ_FZQA01000007.1"/>
</dbReference>
<keyword evidence="4" id="KW-1185">Reference proteome</keyword>
<protein>
    <submittedName>
        <fullName evidence="3">Aspartate racemase</fullName>
    </submittedName>
</protein>
<dbReference type="Pfam" id="PF01177">
    <property type="entry name" value="Asp_Glu_race"/>
    <property type="match status" value="1"/>
</dbReference>
<dbReference type="Gene3D" id="3.40.50.1860">
    <property type="match status" value="2"/>
</dbReference>
<dbReference type="NCBIfam" id="TIGR00035">
    <property type="entry name" value="asp_race"/>
    <property type="match status" value="1"/>
</dbReference>
<dbReference type="EMBL" id="FZQA01000007">
    <property type="protein sequence ID" value="SNT75101.1"/>
    <property type="molecule type" value="Genomic_DNA"/>
</dbReference>
<dbReference type="InterPro" id="IPR015942">
    <property type="entry name" value="Asp/Glu/hydantoin_racemase"/>
</dbReference>
<dbReference type="PANTHER" id="PTHR21198:SF7">
    <property type="entry name" value="ASPARTATE-GLUTAMATE RACEMASE FAMILY"/>
    <property type="match status" value="1"/>
</dbReference>
<dbReference type="InterPro" id="IPR001920">
    <property type="entry name" value="Asp/Glu_race"/>
</dbReference>
<proteinExistence type="inferred from homology"/>
<evidence type="ECO:0000313" key="4">
    <source>
        <dbReference type="Proteomes" id="UP000198346"/>
    </source>
</evidence>
<name>A0A239PXP6_9PROT</name>
<dbReference type="InterPro" id="IPR004380">
    <property type="entry name" value="Asp_race"/>
</dbReference>
<gene>
    <name evidence="3" type="ORF">SAMN06297382_2543</name>
</gene>
<organism evidence="3 4">
    <name type="scientific">Amphiplicatus metriothermophilus</name>
    <dbReference type="NCBI Taxonomy" id="1519374"/>
    <lineage>
        <taxon>Bacteria</taxon>
        <taxon>Pseudomonadati</taxon>
        <taxon>Pseudomonadota</taxon>
        <taxon>Alphaproteobacteria</taxon>
        <taxon>Parvularculales</taxon>
        <taxon>Parvularculaceae</taxon>
        <taxon>Amphiplicatus</taxon>
    </lineage>
</organism>
<dbReference type="GO" id="GO:0047661">
    <property type="term" value="F:amino-acid racemase activity"/>
    <property type="evidence" value="ECO:0007669"/>
    <property type="project" value="InterPro"/>
</dbReference>
<evidence type="ECO:0000256" key="2">
    <source>
        <dbReference type="ARBA" id="ARBA00023235"/>
    </source>
</evidence>
<keyword evidence="2" id="KW-0413">Isomerase</keyword>
<evidence type="ECO:0000313" key="3">
    <source>
        <dbReference type="EMBL" id="SNT75101.1"/>
    </source>
</evidence>
<sequence length="233" mass="24776">MKTLGLIGGMSWESTAIYYRLLNEGARARLGGLHSASLLMRSFDFAQIEAMQSAGDWAAADAALVEAGRRLTQAGADALVICANTMHRCAPAIEASGAAPLIHIADATAAALKAAGVGRPALFATRYTMEEPFLRERIAEKADAEIIIPSKDHRDAIHRVIYEELCRGVVSPASKRAFLKIVEDVRKDGADGVILGCTEIGMLLKAGDIDLPLFDTAAIHVEACLDYALGGAR</sequence>
<reference evidence="3 4" key="1">
    <citation type="submission" date="2017-07" db="EMBL/GenBank/DDBJ databases">
        <authorList>
            <person name="Sun Z.S."/>
            <person name="Albrecht U."/>
            <person name="Echele G."/>
            <person name="Lee C.C."/>
        </authorList>
    </citation>
    <scope>NUCLEOTIDE SEQUENCE [LARGE SCALE GENOMIC DNA]</scope>
    <source>
        <strain evidence="3 4">CGMCC 1.12710</strain>
    </source>
</reference>